<feature type="compositionally biased region" description="Polar residues" evidence="10">
    <location>
        <begin position="20"/>
        <end position="33"/>
    </location>
</feature>
<keyword evidence="4" id="KW-0808">Transferase</keyword>
<dbReference type="InterPro" id="IPR001841">
    <property type="entry name" value="Znf_RING"/>
</dbReference>
<feature type="region of interest" description="Disordered" evidence="10">
    <location>
        <begin position="476"/>
        <end position="500"/>
    </location>
</feature>
<dbReference type="EMBL" id="JABCRI010000006">
    <property type="protein sequence ID" value="KAF8404999.1"/>
    <property type="molecule type" value="Genomic_DNA"/>
</dbReference>
<evidence type="ECO:0000256" key="1">
    <source>
        <dbReference type="ARBA" id="ARBA00000900"/>
    </source>
</evidence>
<evidence type="ECO:0000256" key="4">
    <source>
        <dbReference type="ARBA" id="ARBA00022679"/>
    </source>
</evidence>
<evidence type="ECO:0000256" key="9">
    <source>
        <dbReference type="PROSITE-ProRule" id="PRU00175"/>
    </source>
</evidence>
<protein>
    <recommendedName>
        <fullName evidence="3">RING-type E3 ubiquitin transferase</fullName>
        <ecNumber evidence="3">2.3.2.27</ecNumber>
    </recommendedName>
</protein>
<dbReference type="Gene3D" id="3.30.40.10">
    <property type="entry name" value="Zinc/RING finger domain, C3HC4 (zinc finger)"/>
    <property type="match status" value="1"/>
</dbReference>
<keyword evidence="7" id="KW-0833">Ubl conjugation pathway</keyword>
<evidence type="ECO:0000256" key="5">
    <source>
        <dbReference type="ARBA" id="ARBA00022723"/>
    </source>
</evidence>
<dbReference type="SMART" id="SM00184">
    <property type="entry name" value="RING"/>
    <property type="match status" value="1"/>
</dbReference>
<feature type="region of interest" description="Disordered" evidence="10">
    <location>
        <begin position="330"/>
        <end position="384"/>
    </location>
</feature>
<evidence type="ECO:0000256" key="6">
    <source>
        <dbReference type="ARBA" id="ARBA00022771"/>
    </source>
</evidence>
<keyword evidence="5" id="KW-0479">Metal-binding</keyword>
<keyword evidence="6 9" id="KW-0863">Zinc-finger</keyword>
<evidence type="ECO:0000256" key="7">
    <source>
        <dbReference type="ARBA" id="ARBA00022786"/>
    </source>
</evidence>
<dbReference type="Pfam" id="PF13639">
    <property type="entry name" value="zf-RING_2"/>
    <property type="match status" value="1"/>
</dbReference>
<dbReference type="PANTHER" id="PTHR22937">
    <property type="entry name" value="E3 UBIQUITIN-PROTEIN LIGASE RNF165"/>
    <property type="match status" value="1"/>
</dbReference>
<feature type="domain" description="RING-type" evidence="11">
    <location>
        <begin position="676"/>
        <end position="717"/>
    </location>
</feature>
<dbReference type="PANTHER" id="PTHR22937:SF224">
    <property type="entry name" value="E3 UBIQUITIN-PROTEIN LIGASE MBR1-RELATED"/>
    <property type="match status" value="1"/>
</dbReference>
<feature type="region of interest" description="Disordered" evidence="10">
    <location>
        <begin position="1"/>
        <end position="33"/>
    </location>
</feature>
<feature type="region of interest" description="Disordered" evidence="10">
    <location>
        <begin position="253"/>
        <end position="289"/>
    </location>
</feature>
<reference evidence="12 13" key="1">
    <citation type="submission" date="2020-04" db="EMBL/GenBank/DDBJ databases">
        <title>Plant Genome Project.</title>
        <authorList>
            <person name="Zhang R.-G."/>
        </authorList>
    </citation>
    <scope>NUCLEOTIDE SEQUENCE [LARGE SCALE GENOMIC DNA]</scope>
    <source>
        <strain evidence="12">YNK0</strain>
        <tissue evidence="12">Leaf</tissue>
    </source>
</reference>
<sequence length="723" mass="78084">MERQRSTISSFPETFDFDHGSSSNSTGVDQQIPWNNMQNPVGSRLPDYILNPADTNITNENVVSHDGRSLSGLNLDEHGSSETTGNRIAHDDIEMDHGWLSSLSFGAGASLREGRQYDPTNILSLESVNISLNSNQAANGPLYCQNSNSDGMPQNVDLNVGYISNRGNGGQVTEAGLCPHPYKSGGLETEQIPYASGSSDPFGTASGIAGYLMEENDGGSGSSSGNWRLSCKRKAFEGAFGQSSLGGSSSCFQQAGSSAWHGSPAHHNASSSLGISTHTENAPDVSPLEHLNPRLRVGMRGVAFDNILAPNVSGNAESSQRNFRMRINPAHQQDSVPPNPLSTRSAARHSHVWSPHQSSRLIPNHSLDSRSRAATTNISPQSQSNAMHVPGLSQHVQHFPWDGVSNSRAGSSSSSPIISGERGAALQEEAHSRSMLRNISEHSMFIPATEMRNLAQDTTNWSLANGNISIPGNIASTSRTSSSSGAQSLPTPTWVPHPNPPTQNSLRLSDFAESISNISPLRSGTGLASSEMVISSGLGHQGRRESYLRSAFLMERHGVLGAPYSLRTSAAASEGRSRLLSEIRNVLDLMRRGESVGFEDVLILDRSIIYGVADLHDRHRDMRLDVDNMSYEEILALEERIGNVNTGLSEDTINKCLRQQKYLSIKMGAPSEVEPCCICQEEYVDGQDLGMLDCGHDFHTGCVKQWLMHKNLCPICKTTALVT</sequence>
<keyword evidence="13" id="KW-1185">Reference proteome</keyword>
<dbReference type="AlphaFoldDB" id="A0A834ZCM2"/>
<keyword evidence="8" id="KW-0862">Zinc</keyword>
<feature type="compositionally biased region" description="Polar residues" evidence="10">
    <location>
        <begin position="372"/>
        <end position="384"/>
    </location>
</feature>
<dbReference type="SUPFAM" id="SSF57850">
    <property type="entry name" value="RING/U-box"/>
    <property type="match status" value="1"/>
</dbReference>
<gene>
    <name evidence="12" type="ORF">HHK36_009894</name>
</gene>
<dbReference type="GO" id="GO:0008270">
    <property type="term" value="F:zinc ion binding"/>
    <property type="evidence" value="ECO:0007669"/>
    <property type="project" value="UniProtKB-KW"/>
</dbReference>
<dbReference type="OrthoDB" id="8062037at2759"/>
<accession>A0A834ZCM2</accession>
<evidence type="ECO:0000256" key="3">
    <source>
        <dbReference type="ARBA" id="ARBA00012483"/>
    </source>
</evidence>
<dbReference type="GO" id="GO:0043161">
    <property type="term" value="P:proteasome-mediated ubiquitin-dependent protein catabolic process"/>
    <property type="evidence" value="ECO:0007669"/>
    <property type="project" value="UniProtKB-ARBA"/>
</dbReference>
<dbReference type="Proteomes" id="UP000655225">
    <property type="component" value="Unassembled WGS sequence"/>
</dbReference>
<evidence type="ECO:0000313" key="13">
    <source>
        <dbReference type="Proteomes" id="UP000655225"/>
    </source>
</evidence>
<feature type="compositionally biased region" description="Low complexity" evidence="10">
    <location>
        <begin position="476"/>
        <end position="492"/>
    </location>
</feature>
<comment type="catalytic activity">
    <reaction evidence="1">
        <text>S-ubiquitinyl-[E2 ubiquitin-conjugating enzyme]-L-cysteine + [acceptor protein]-L-lysine = [E2 ubiquitin-conjugating enzyme]-L-cysteine + N(6)-ubiquitinyl-[acceptor protein]-L-lysine.</text>
        <dbReference type="EC" id="2.3.2.27"/>
    </reaction>
</comment>
<dbReference type="EC" id="2.3.2.27" evidence="3"/>
<feature type="compositionally biased region" description="Polar residues" evidence="10">
    <location>
        <begin position="268"/>
        <end position="280"/>
    </location>
</feature>
<evidence type="ECO:0000256" key="2">
    <source>
        <dbReference type="ARBA" id="ARBA00004906"/>
    </source>
</evidence>
<feature type="region of interest" description="Disordered" evidence="10">
    <location>
        <begin position="403"/>
        <end position="430"/>
    </location>
</feature>
<proteinExistence type="predicted"/>
<dbReference type="InterPro" id="IPR045191">
    <property type="entry name" value="MBR1/2-like"/>
</dbReference>
<evidence type="ECO:0000259" key="11">
    <source>
        <dbReference type="PROSITE" id="PS50089"/>
    </source>
</evidence>
<evidence type="ECO:0000256" key="8">
    <source>
        <dbReference type="ARBA" id="ARBA00022833"/>
    </source>
</evidence>
<dbReference type="GO" id="GO:0010228">
    <property type="term" value="P:vegetative to reproductive phase transition of meristem"/>
    <property type="evidence" value="ECO:0007669"/>
    <property type="project" value="UniProtKB-ARBA"/>
</dbReference>
<feature type="compositionally biased region" description="Polar residues" evidence="10">
    <location>
        <begin position="1"/>
        <end position="12"/>
    </location>
</feature>
<evidence type="ECO:0000313" key="12">
    <source>
        <dbReference type="EMBL" id="KAF8404999.1"/>
    </source>
</evidence>
<dbReference type="InterPro" id="IPR013083">
    <property type="entry name" value="Znf_RING/FYVE/PHD"/>
</dbReference>
<evidence type="ECO:0000256" key="10">
    <source>
        <dbReference type="SAM" id="MobiDB-lite"/>
    </source>
</evidence>
<dbReference type="FunFam" id="3.30.40.10:FF:000309">
    <property type="entry name" value="E3 ubiquitin-protein ligase MBR2"/>
    <property type="match status" value="1"/>
</dbReference>
<feature type="region of interest" description="Disordered" evidence="10">
    <location>
        <begin position="65"/>
        <end position="84"/>
    </location>
</feature>
<comment type="pathway">
    <text evidence="2">Protein modification; protein ubiquitination.</text>
</comment>
<dbReference type="PROSITE" id="PS50089">
    <property type="entry name" value="ZF_RING_2"/>
    <property type="match status" value="1"/>
</dbReference>
<feature type="compositionally biased region" description="Polar residues" evidence="10">
    <location>
        <begin position="330"/>
        <end position="345"/>
    </location>
</feature>
<organism evidence="12 13">
    <name type="scientific">Tetracentron sinense</name>
    <name type="common">Spur-leaf</name>
    <dbReference type="NCBI Taxonomy" id="13715"/>
    <lineage>
        <taxon>Eukaryota</taxon>
        <taxon>Viridiplantae</taxon>
        <taxon>Streptophyta</taxon>
        <taxon>Embryophyta</taxon>
        <taxon>Tracheophyta</taxon>
        <taxon>Spermatophyta</taxon>
        <taxon>Magnoliopsida</taxon>
        <taxon>Trochodendrales</taxon>
        <taxon>Trochodendraceae</taxon>
        <taxon>Tetracentron</taxon>
    </lineage>
</organism>
<comment type="caution">
    <text evidence="12">The sequence shown here is derived from an EMBL/GenBank/DDBJ whole genome shotgun (WGS) entry which is preliminary data.</text>
</comment>
<name>A0A834ZCM2_TETSI</name>
<dbReference type="GO" id="GO:0061630">
    <property type="term" value="F:ubiquitin protein ligase activity"/>
    <property type="evidence" value="ECO:0007669"/>
    <property type="project" value="UniProtKB-EC"/>
</dbReference>
<dbReference type="OMA" id="TITEKWM"/>
<feature type="compositionally biased region" description="Low complexity" evidence="10">
    <location>
        <begin position="403"/>
        <end position="423"/>
    </location>
</feature>